<dbReference type="InterPro" id="IPR001091">
    <property type="entry name" value="RM_Methyltransferase"/>
</dbReference>
<keyword evidence="3" id="KW-0808">Transferase</keyword>
<proteinExistence type="inferred from homology"/>
<dbReference type="PRINTS" id="PR00508">
    <property type="entry name" value="S21N4MTFRASE"/>
</dbReference>
<name>A0A1F5XGJ2_9BACT</name>
<accession>A0A1F5XGJ2</accession>
<reference evidence="7 8" key="1">
    <citation type="journal article" date="2016" name="Nat. Commun.">
        <title>Thousands of microbial genomes shed light on interconnected biogeochemical processes in an aquifer system.</title>
        <authorList>
            <person name="Anantharaman K."/>
            <person name="Brown C.T."/>
            <person name="Hug L.A."/>
            <person name="Sharon I."/>
            <person name="Castelle C.J."/>
            <person name="Probst A.J."/>
            <person name="Thomas B.C."/>
            <person name="Singh A."/>
            <person name="Wilkins M.J."/>
            <person name="Karaoz U."/>
            <person name="Brodie E.L."/>
            <person name="Williams K.H."/>
            <person name="Hubbard S.S."/>
            <person name="Banfield J.F."/>
        </authorList>
    </citation>
    <scope>NUCLEOTIDE SEQUENCE [LARGE SCALE GENOMIC DNA]</scope>
</reference>
<dbReference type="InterPro" id="IPR002052">
    <property type="entry name" value="DNA_methylase_N6_adenine_CS"/>
</dbReference>
<dbReference type="GO" id="GO:0005737">
    <property type="term" value="C:cytoplasm"/>
    <property type="evidence" value="ECO:0007669"/>
    <property type="project" value="TreeGrafter"/>
</dbReference>
<comment type="similarity">
    <text evidence="1 4">Belongs to the N(4)/N(6)-methyltransferase family.</text>
</comment>
<evidence type="ECO:0000256" key="3">
    <source>
        <dbReference type="ARBA" id="ARBA00022679"/>
    </source>
</evidence>
<dbReference type="InterPro" id="IPR002941">
    <property type="entry name" value="DNA_methylase_N4/N6"/>
</dbReference>
<dbReference type="Proteomes" id="UP000177346">
    <property type="component" value="Unassembled WGS sequence"/>
</dbReference>
<dbReference type="GO" id="GO:0008170">
    <property type="term" value="F:N-methyltransferase activity"/>
    <property type="evidence" value="ECO:0007669"/>
    <property type="project" value="InterPro"/>
</dbReference>
<feature type="domain" description="DNA methylase N-4/N-6" evidence="5">
    <location>
        <begin position="28"/>
        <end position="267"/>
    </location>
</feature>
<dbReference type="GO" id="GO:0032259">
    <property type="term" value="P:methylation"/>
    <property type="evidence" value="ECO:0007669"/>
    <property type="project" value="UniProtKB-KW"/>
</dbReference>
<dbReference type="InterPro" id="IPR007560">
    <property type="entry name" value="Restrct_endonuc_IV_Mrr"/>
</dbReference>
<gene>
    <name evidence="7" type="ORF">A3B19_00965</name>
</gene>
<dbReference type="SUPFAM" id="SSF53335">
    <property type="entry name" value="S-adenosyl-L-methionine-dependent methyltransferases"/>
    <property type="match status" value="1"/>
</dbReference>
<dbReference type="PANTHER" id="PTHR13370">
    <property type="entry name" value="RNA METHYLASE-RELATED"/>
    <property type="match status" value="1"/>
</dbReference>
<dbReference type="PANTHER" id="PTHR13370:SF24">
    <property type="entry name" value="TYPE III RESTRICTION-MODIFICATION ENZYME STYLTI MOD SUBUNIT"/>
    <property type="match status" value="1"/>
</dbReference>
<evidence type="ECO:0000313" key="8">
    <source>
        <dbReference type="Proteomes" id="UP000177346"/>
    </source>
</evidence>
<evidence type="ECO:0000256" key="1">
    <source>
        <dbReference type="ARBA" id="ARBA00006594"/>
    </source>
</evidence>
<dbReference type="InterPro" id="IPR029063">
    <property type="entry name" value="SAM-dependent_MTases_sf"/>
</dbReference>
<evidence type="ECO:0000256" key="4">
    <source>
        <dbReference type="RuleBase" id="RU362026"/>
    </source>
</evidence>
<feature type="domain" description="Restriction endonuclease type IV Mrr" evidence="6">
    <location>
        <begin position="319"/>
        <end position="401"/>
    </location>
</feature>
<dbReference type="AlphaFoldDB" id="A0A1F5XGJ2"/>
<comment type="caution">
    <text evidence="7">The sequence shown here is derived from an EMBL/GenBank/DDBJ whole genome shotgun (WGS) entry which is preliminary data.</text>
</comment>
<dbReference type="GO" id="GO:0003677">
    <property type="term" value="F:DNA binding"/>
    <property type="evidence" value="ECO:0007669"/>
    <property type="project" value="InterPro"/>
</dbReference>
<dbReference type="GO" id="GO:0009307">
    <property type="term" value="P:DNA restriction-modification system"/>
    <property type="evidence" value="ECO:0007669"/>
    <property type="project" value="InterPro"/>
</dbReference>
<protein>
    <recommendedName>
        <fullName evidence="4">Methyltransferase</fullName>
        <ecNumber evidence="4">2.1.1.-</ecNumber>
    </recommendedName>
</protein>
<organism evidence="7 8">
    <name type="scientific">Candidatus Giovannonibacteria bacterium RIFCSPLOWO2_01_FULL_46_32</name>
    <dbReference type="NCBI Taxonomy" id="1798353"/>
    <lineage>
        <taxon>Bacteria</taxon>
        <taxon>Candidatus Giovannoniibacteriota</taxon>
    </lineage>
</organism>
<keyword evidence="2" id="KW-0489">Methyltransferase</keyword>
<dbReference type="PROSITE" id="PS00092">
    <property type="entry name" value="N6_MTASE"/>
    <property type="match status" value="1"/>
</dbReference>
<dbReference type="Pfam" id="PF04471">
    <property type="entry name" value="Mrr_cat"/>
    <property type="match status" value="1"/>
</dbReference>
<dbReference type="Pfam" id="PF01555">
    <property type="entry name" value="N6_N4_Mtase"/>
    <property type="match status" value="1"/>
</dbReference>
<sequence length="425" mass="49769">MAKHQLKTSVIYCGDNLEMLKEIPDESVDLIYIDPPFNSNRNYEVFWGDTQEKRAFEDRFGDAEAYINYMRPRVVEMYRVLKKTGSFYYHCDWHASHYVKILLDQIFNANNFRNEVIWYYKRWTAASKMFQRMHDTIFFYTKTSEYNFNKLMQPFSEKTIVAKYQRKVEEGRTVQDKEHLMERDPNEGVSMHDVWEIPFIHPVSKERLGYPTQKPLALLERIIEASSNKGDVILDAFCGCGTTLIASQKLGRKWIGIDISPTACRVMAQRLLDTFKLDEGKDFQLVNMLRDEKQLREMPPFEFQNWAVNAFGGIPNPVKVGDYGIDGRLYPIDRGKMKSDEKGLFGETDTDYPIQVKQKDKAGRPDIDAFQTAIRRDKRRKGYFISFDFSEDAMKEIRRIGKEGEIEIVPVTVKELLDKSGFEKE</sequence>
<dbReference type="EMBL" id="MFIF01000009">
    <property type="protein sequence ID" value="OGF86989.1"/>
    <property type="molecule type" value="Genomic_DNA"/>
</dbReference>
<evidence type="ECO:0000259" key="5">
    <source>
        <dbReference type="Pfam" id="PF01555"/>
    </source>
</evidence>
<dbReference type="GO" id="GO:0004519">
    <property type="term" value="F:endonuclease activity"/>
    <property type="evidence" value="ECO:0007669"/>
    <property type="project" value="InterPro"/>
</dbReference>
<evidence type="ECO:0000256" key="2">
    <source>
        <dbReference type="ARBA" id="ARBA00022603"/>
    </source>
</evidence>
<evidence type="ECO:0000259" key="6">
    <source>
        <dbReference type="Pfam" id="PF04471"/>
    </source>
</evidence>
<dbReference type="EC" id="2.1.1.-" evidence="4"/>
<dbReference type="Gene3D" id="3.40.50.150">
    <property type="entry name" value="Vaccinia Virus protein VP39"/>
    <property type="match status" value="1"/>
</dbReference>
<evidence type="ECO:0000313" key="7">
    <source>
        <dbReference type="EMBL" id="OGF86989.1"/>
    </source>
</evidence>